<protein>
    <submittedName>
        <fullName evidence="1">Uncharacterized protein</fullName>
    </submittedName>
</protein>
<dbReference type="AlphaFoldDB" id="A0A0A8ZN67"/>
<dbReference type="EMBL" id="GBRH01261593">
    <property type="protein sequence ID" value="JAD36302.1"/>
    <property type="molecule type" value="Transcribed_RNA"/>
</dbReference>
<sequence>MLKKFSSTNIISFLLISHKYQHPTEYCSCAQGKGNMSYMKHNYQKNYCSANAVQLRDQ</sequence>
<name>A0A0A8ZN67_ARUDO</name>
<organism evidence="1">
    <name type="scientific">Arundo donax</name>
    <name type="common">Giant reed</name>
    <name type="synonym">Donax arundinaceus</name>
    <dbReference type="NCBI Taxonomy" id="35708"/>
    <lineage>
        <taxon>Eukaryota</taxon>
        <taxon>Viridiplantae</taxon>
        <taxon>Streptophyta</taxon>
        <taxon>Embryophyta</taxon>
        <taxon>Tracheophyta</taxon>
        <taxon>Spermatophyta</taxon>
        <taxon>Magnoliopsida</taxon>
        <taxon>Liliopsida</taxon>
        <taxon>Poales</taxon>
        <taxon>Poaceae</taxon>
        <taxon>PACMAD clade</taxon>
        <taxon>Arundinoideae</taxon>
        <taxon>Arundineae</taxon>
        <taxon>Arundo</taxon>
    </lineage>
</organism>
<reference evidence="1" key="2">
    <citation type="journal article" date="2015" name="Data Brief">
        <title>Shoot transcriptome of the giant reed, Arundo donax.</title>
        <authorList>
            <person name="Barrero R.A."/>
            <person name="Guerrero F.D."/>
            <person name="Moolhuijzen P."/>
            <person name="Goolsby J.A."/>
            <person name="Tidwell J."/>
            <person name="Bellgard S.E."/>
            <person name="Bellgard M.I."/>
        </authorList>
    </citation>
    <scope>NUCLEOTIDE SEQUENCE</scope>
    <source>
        <tissue evidence="1">Shoot tissue taken approximately 20 cm above the soil surface</tissue>
    </source>
</reference>
<proteinExistence type="predicted"/>
<accession>A0A0A8ZN67</accession>
<evidence type="ECO:0000313" key="1">
    <source>
        <dbReference type="EMBL" id="JAD36302.1"/>
    </source>
</evidence>
<reference evidence="1" key="1">
    <citation type="submission" date="2014-09" db="EMBL/GenBank/DDBJ databases">
        <authorList>
            <person name="Magalhaes I.L.F."/>
            <person name="Oliveira U."/>
            <person name="Santos F.R."/>
            <person name="Vidigal T.H.D.A."/>
            <person name="Brescovit A.D."/>
            <person name="Santos A.J."/>
        </authorList>
    </citation>
    <scope>NUCLEOTIDE SEQUENCE</scope>
    <source>
        <tissue evidence="1">Shoot tissue taken approximately 20 cm above the soil surface</tissue>
    </source>
</reference>